<comment type="caution">
    <text evidence="9">The sequence shown here is derived from an EMBL/GenBank/DDBJ whole genome shotgun (WGS) entry which is preliminary data.</text>
</comment>
<keyword evidence="6" id="KW-0482">Metalloprotease</keyword>
<dbReference type="PANTHER" id="PTHR21666">
    <property type="entry name" value="PEPTIDASE-RELATED"/>
    <property type="match status" value="1"/>
</dbReference>
<dbReference type="PANTHER" id="PTHR21666:SF288">
    <property type="entry name" value="CELL DIVISION PROTEIN YTFB"/>
    <property type="match status" value="1"/>
</dbReference>
<dbReference type="GO" id="GO:0004222">
    <property type="term" value="F:metalloendopeptidase activity"/>
    <property type="evidence" value="ECO:0007669"/>
    <property type="project" value="TreeGrafter"/>
</dbReference>
<reference evidence="10" key="1">
    <citation type="journal article" date="2018" name="Front. Microbiol.">
        <title>Genome-Based Analysis Reveals the Taxonomy and Diversity of the Family Idiomarinaceae.</title>
        <authorList>
            <person name="Liu Y."/>
            <person name="Lai Q."/>
            <person name="Shao Z."/>
        </authorList>
    </citation>
    <scope>NUCLEOTIDE SEQUENCE [LARGE SCALE GENOMIC DNA]</scope>
    <source>
        <strain evidence="10">CVS-6</strain>
    </source>
</reference>
<organism evidence="9 10">
    <name type="scientific">Pseudidiomarina insulisalsae</name>
    <dbReference type="NCBI Taxonomy" id="575789"/>
    <lineage>
        <taxon>Bacteria</taxon>
        <taxon>Pseudomonadati</taxon>
        <taxon>Pseudomonadota</taxon>
        <taxon>Gammaproteobacteria</taxon>
        <taxon>Alteromonadales</taxon>
        <taxon>Idiomarinaceae</taxon>
        <taxon>Pseudidiomarina</taxon>
    </lineage>
</organism>
<evidence type="ECO:0000256" key="6">
    <source>
        <dbReference type="ARBA" id="ARBA00023049"/>
    </source>
</evidence>
<dbReference type="InterPro" id="IPR011055">
    <property type="entry name" value="Dup_hybrid_motif"/>
</dbReference>
<keyword evidence="5" id="KW-0862">Zinc</keyword>
<dbReference type="GO" id="GO:0006508">
    <property type="term" value="P:proteolysis"/>
    <property type="evidence" value="ECO:0007669"/>
    <property type="project" value="UniProtKB-KW"/>
</dbReference>
<dbReference type="GO" id="GO:0046872">
    <property type="term" value="F:metal ion binding"/>
    <property type="evidence" value="ECO:0007669"/>
    <property type="project" value="UniProtKB-KW"/>
</dbReference>
<dbReference type="SUPFAM" id="SSF51261">
    <property type="entry name" value="Duplicated hybrid motif"/>
    <property type="match status" value="1"/>
</dbReference>
<sequence length="469" mass="51285">MALNECQSGYRMKYTLWALICVAALLQQGCSEQTAVPATEPAEQATPSTSEKPERVEAKPQKSAPTQLASELVPKLRPETTEATAEQPFRPLSEAAQLITLKRGQTVSALLSRQGFSSREIATLALALKSVVPLNKLQAGSVLALDQVDGQKQISLAGEYAERVDATLEGDTWRVTKSYVPTRTEIAEHAVTISHSLYGDAANAGVPGDVINSALLALSHFIDFQRQVYEGNRFEVVFERTLVTADEALFAHQQTPLQPTYLRFKNSEDDLRLYRFADSFYLEDGRLAESFLLKTPLNGARLSSHYGQRKHPLLGYTRMHKGIDFSAPAGTPIMAAGNATVKRADWYGSYGNAVVLQHDDGYETLYAHLKGFAPGIQPGVKVAQGQIIGFLGNTGLSQARHLHYEVYQHGKSVNPLALKKLSTVRLDGELLAQFDAYVSGLEARTLRLSRLASGDSSVYSAREATAESR</sequence>
<accession>A0A432YQ87</accession>
<keyword evidence="2" id="KW-0645">Protease</keyword>
<gene>
    <name evidence="9" type="ORF">CWI71_02615</name>
</gene>
<dbReference type="InterPro" id="IPR050570">
    <property type="entry name" value="Cell_wall_metabolism_enzyme"/>
</dbReference>
<dbReference type="InterPro" id="IPR016047">
    <property type="entry name" value="M23ase_b-sheet_dom"/>
</dbReference>
<name>A0A432YQ87_9GAMM</name>
<evidence type="ECO:0000256" key="5">
    <source>
        <dbReference type="ARBA" id="ARBA00022833"/>
    </source>
</evidence>
<feature type="region of interest" description="Disordered" evidence="7">
    <location>
        <begin position="37"/>
        <end position="86"/>
    </location>
</feature>
<dbReference type="Gene3D" id="2.70.70.10">
    <property type="entry name" value="Glucose Permease (Domain IIA)"/>
    <property type="match status" value="1"/>
</dbReference>
<evidence type="ECO:0000259" key="8">
    <source>
        <dbReference type="Pfam" id="PF01551"/>
    </source>
</evidence>
<dbReference type="Gene3D" id="3.10.450.350">
    <property type="match status" value="1"/>
</dbReference>
<proteinExistence type="predicted"/>
<keyword evidence="4" id="KW-0378">Hydrolase</keyword>
<feature type="domain" description="M23ase beta-sheet core" evidence="8">
    <location>
        <begin position="318"/>
        <end position="415"/>
    </location>
</feature>
<evidence type="ECO:0000256" key="4">
    <source>
        <dbReference type="ARBA" id="ARBA00022801"/>
    </source>
</evidence>
<dbReference type="EMBL" id="PIPY01000002">
    <property type="protein sequence ID" value="RUO63134.1"/>
    <property type="molecule type" value="Genomic_DNA"/>
</dbReference>
<evidence type="ECO:0000256" key="1">
    <source>
        <dbReference type="ARBA" id="ARBA00001947"/>
    </source>
</evidence>
<dbReference type="AlphaFoldDB" id="A0A432YQ87"/>
<evidence type="ECO:0000313" key="9">
    <source>
        <dbReference type="EMBL" id="RUO63134.1"/>
    </source>
</evidence>
<evidence type="ECO:0000256" key="2">
    <source>
        <dbReference type="ARBA" id="ARBA00022670"/>
    </source>
</evidence>
<dbReference type="Proteomes" id="UP000288259">
    <property type="component" value="Unassembled WGS sequence"/>
</dbReference>
<evidence type="ECO:0000313" key="10">
    <source>
        <dbReference type="Proteomes" id="UP000288259"/>
    </source>
</evidence>
<keyword evidence="10" id="KW-1185">Reference proteome</keyword>
<dbReference type="CDD" id="cd12797">
    <property type="entry name" value="M23_peptidase"/>
    <property type="match status" value="1"/>
</dbReference>
<evidence type="ECO:0000256" key="3">
    <source>
        <dbReference type="ARBA" id="ARBA00022723"/>
    </source>
</evidence>
<dbReference type="Pfam" id="PF01551">
    <property type="entry name" value="Peptidase_M23"/>
    <property type="match status" value="1"/>
</dbReference>
<feature type="compositionally biased region" description="Basic and acidic residues" evidence="7">
    <location>
        <begin position="51"/>
        <end position="60"/>
    </location>
</feature>
<protein>
    <submittedName>
        <fullName evidence="9">Peptidase M23</fullName>
    </submittedName>
</protein>
<comment type="cofactor">
    <cofactor evidence="1">
        <name>Zn(2+)</name>
        <dbReference type="ChEBI" id="CHEBI:29105"/>
    </cofactor>
</comment>
<evidence type="ECO:0000256" key="7">
    <source>
        <dbReference type="SAM" id="MobiDB-lite"/>
    </source>
</evidence>
<keyword evidence="3" id="KW-0479">Metal-binding</keyword>